<dbReference type="GO" id="GO:0005886">
    <property type="term" value="C:plasma membrane"/>
    <property type="evidence" value="ECO:0007669"/>
    <property type="project" value="TreeGrafter"/>
</dbReference>
<organism evidence="12 13">
    <name type="scientific">Chitinophaga filiformis</name>
    <name type="common">Myxococcus filiformis</name>
    <name type="synonym">Flexibacter filiformis</name>
    <dbReference type="NCBI Taxonomy" id="104663"/>
    <lineage>
        <taxon>Bacteria</taxon>
        <taxon>Pseudomonadati</taxon>
        <taxon>Bacteroidota</taxon>
        <taxon>Chitinophagia</taxon>
        <taxon>Chitinophagales</taxon>
        <taxon>Chitinophagaceae</taxon>
        <taxon>Chitinophaga</taxon>
    </lineage>
</organism>
<dbReference type="GO" id="GO:0004553">
    <property type="term" value="F:hydrolase activity, hydrolyzing O-glycosyl compounds"/>
    <property type="evidence" value="ECO:0007669"/>
    <property type="project" value="InterPro"/>
</dbReference>
<evidence type="ECO:0000256" key="5">
    <source>
        <dbReference type="ARBA" id="ARBA00022801"/>
    </source>
</evidence>
<dbReference type="Gene3D" id="3.90.550.10">
    <property type="entry name" value="Spore Coat Polysaccharide Biosynthesis Protein SpsA, Chain A"/>
    <property type="match status" value="1"/>
</dbReference>
<dbReference type="Pfam" id="PF13632">
    <property type="entry name" value="Glyco_trans_2_3"/>
    <property type="match status" value="1"/>
</dbReference>
<dbReference type="InterPro" id="IPR017853">
    <property type="entry name" value="GH"/>
</dbReference>
<evidence type="ECO:0000313" key="12">
    <source>
        <dbReference type="EMBL" id="SDF55537.1"/>
    </source>
</evidence>
<dbReference type="InterPro" id="IPR001173">
    <property type="entry name" value="Glyco_trans_2-like"/>
</dbReference>
<dbReference type="InterPro" id="IPR029044">
    <property type="entry name" value="Nucleotide-diphossugar_trans"/>
</dbReference>
<dbReference type="Gene3D" id="3.20.20.80">
    <property type="entry name" value="Glycosidases"/>
    <property type="match status" value="2"/>
</dbReference>
<feature type="transmembrane region" description="Helical" evidence="10">
    <location>
        <begin position="20"/>
        <end position="40"/>
    </location>
</feature>
<keyword evidence="8 9" id="KW-0326">Glycosidase</keyword>
<evidence type="ECO:0000256" key="3">
    <source>
        <dbReference type="ARBA" id="ARBA00022679"/>
    </source>
</evidence>
<feature type="domain" description="GH26" evidence="11">
    <location>
        <begin position="551"/>
        <end position="853"/>
    </location>
</feature>
<sequence>MATRKRVSPPSKKELFILRFMIITGVISLCLLLFCVFNIANMGNRPLYWLLMIAILFSCLKILHEWYHYFYITVPERPVSTSQPTVDVLTTFCAGEPYEMIIKTLTAMQAITYPHTSYLCDEANDPFLKETCQRLGVRHVTRNNRIDAKAGNINNALQYATGELCVVMDPDHVPTPDFLERVVPFFDDPQIGFVQIVQAYSNVGDSIIAKGAAQQTFQFYGPMMMTMHKYGTVQAIGANCTFRRSALDSIGGHAAGLAEDMHTAMQLHAKGWKSVYVPEVLTLGLVPSTLSAYYKQQLKWSRGTFELLVTTYPKLFRKFTWRQKLHYGILPFHYFAGVIFLINFLVPVLSLCLGVIPFQLDLLSFGILGLPFVCVTLLIRHFVQRWVMAEDESGFHMVGGLLLIGTWWIYILGLVYTVIRKKVPYIPTPKDDKDSASWKLFIPNAAVLLISAAAIIYGLWRDWNPFSGVMAAIAFLNCLIMLFNIVAGVWKGRMTTALPVTFTEFLYHYYYAGKVGLWKLRHSGYVLIRKTALLLTLLVCGFTAWFIYEDTRPPASYAGRPVTIEPVFLTGIFSPVNTSGLTSMQEVGRYNQMTDARFDIVSCYIPWGDESRCFLPDSLMHAIYQTDAIPMITWEPWAGLFHVSRKDTSLMKERKMMLHISQGYFDGYLQKFAEQVRKLERPVFIRFGHEPDNPAYPWSGTGLNTPEEYIQAWRYVHDYFNRAGARNAIWVWNPWKPEAVGQYFPGNGYVDWLGVTILNYGSSHPDGKWYTFNQLYTPYHRKDLFRAGLPVMVAELGSLKKEGNQQHWLQDAFADMGGRFPEIKAAVLFNSSYDLNIVSRKDSGALDWKLSAPLASLQDLNRLQKNDNDIACPLPALAAVPAISDSGRLMDTIRGVIYAKAIPWFRSRHTLTRREVLRDLKDMQRLGINTVRRYGPGVYDHNILAVANETGIKIQYAFWMPDLDRDISNEQRREDFMSEVIATIKKRKDDKSIIGWHLSNNAWRRLQQMYAKPSLLRHEDEYLHWLRELVRQIKAVDPERPVTLDVPMDEQVTATLQTFASAIPEISSLGLATPGDTTRITLPETKVPWFLSGVSADQYIATGTKKPLFISSWQDIQTRNAITFSGLLDHQRHYKPAYSRLADYWHIKTDAPRLPPVKILRPAEITEPGKVLSYHALVYNNGRWNLRDPLNQQLHFEWFLYKTDGWGNAIYMRRLGTGPGIHVRMPDSPELYRLYLMVSRDGYAVNASSPLNTPFRKE</sequence>
<feature type="transmembrane region" description="Helical" evidence="10">
    <location>
        <begin position="466"/>
        <end position="490"/>
    </location>
</feature>
<comment type="similarity">
    <text evidence="9">Belongs to the glycosyl hydrolase 26 family.</text>
</comment>
<dbReference type="AlphaFoldDB" id="A0A1G7M1B3"/>
<keyword evidence="3 12" id="KW-0808">Transferase</keyword>
<evidence type="ECO:0000256" key="10">
    <source>
        <dbReference type="SAM" id="Phobius"/>
    </source>
</evidence>
<dbReference type="SUPFAM" id="SSF53448">
    <property type="entry name" value="Nucleotide-diphospho-sugar transferases"/>
    <property type="match status" value="1"/>
</dbReference>
<name>A0A1G7M1B3_CHIFI</name>
<evidence type="ECO:0000313" key="13">
    <source>
        <dbReference type="Proteomes" id="UP000199045"/>
    </source>
</evidence>
<comment type="subcellular location">
    <subcellularLocation>
        <location evidence="1">Membrane</location>
        <topology evidence="1">Multi-pass membrane protein</topology>
    </subcellularLocation>
</comment>
<dbReference type="EMBL" id="FNBN01000002">
    <property type="protein sequence ID" value="SDF55537.1"/>
    <property type="molecule type" value="Genomic_DNA"/>
</dbReference>
<feature type="active site" description="Nucleophile" evidence="9">
    <location>
        <position position="795"/>
    </location>
</feature>
<keyword evidence="5 9" id="KW-0378">Hydrolase</keyword>
<evidence type="ECO:0000256" key="1">
    <source>
        <dbReference type="ARBA" id="ARBA00004141"/>
    </source>
</evidence>
<dbReference type="Pfam" id="PF02156">
    <property type="entry name" value="Glyco_hydro_26"/>
    <property type="match status" value="1"/>
</dbReference>
<dbReference type="RefSeq" id="WP_089830467.1">
    <property type="nucleotide sequence ID" value="NZ_FNBN01000002.1"/>
</dbReference>
<evidence type="ECO:0000259" key="11">
    <source>
        <dbReference type="PROSITE" id="PS51764"/>
    </source>
</evidence>
<accession>A0A1G7M1B3</accession>
<evidence type="ECO:0000256" key="6">
    <source>
        <dbReference type="ARBA" id="ARBA00022989"/>
    </source>
</evidence>
<keyword evidence="4 10" id="KW-0812">Transmembrane</keyword>
<keyword evidence="7 10" id="KW-0472">Membrane</keyword>
<evidence type="ECO:0000256" key="2">
    <source>
        <dbReference type="ARBA" id="ARBA00022676"/>
    </source>
</evidence>
<protein>
    <submittedName>
        <fullName evidence="12">Glycosyltransferase, catalytic subunit of cellulose synthase and poly-beta-1,6-N-acetylglucosamine synthase</fullName>
    </submittedName>
</protein>
<keyword evidence="2" id="KW-0328">Glycosyltransferase</keyword>
<dbReference type="STRING" id="104663.SAMN04488121_102257"/>
<proteinExistence type="inferred from homology"/>
<dbReference type="OrthoDB" id="9802773at2"/>
<feature type="transmembrane region" description="Helical" evidence="10">
    <location>
        <begin position="46"/>
        <end position="63"/>
    </location>
</feature>
<feature type="transmembrane region" description="Helical" evidence="10">
    <location>
        <begin position="332"/>
        <end position="355"/>
    </location>
</feature>
<feature type="transmembrane region" description="Helical" evidence="10">
    <location>
        <begin position="527"/>
        <end position="548"/>
    </location>
</feature>
<gene>
    <name evidence="12" type="ORF">SAMN04488121_102257</name>
</gene>
<feature type="transmembrane region" description="Helical" evidence="10">
    <location>
        <begin position="362"/>
        <end position="383"/>
    </location>
</feature>
<dbReference type="PANTHER" id="PTHR43867:SF2">
    <property type="entry name" value="CELLULOSE SYNTHASE CATALYTIC SUBUNIT A [UDP-FORMING]"/>
    <property type="match status" value="1"/>
</dbReference>
<dbReference type="Proteomes" id="UP000199045">
    <property type="component" value="Unassembled WGS sequence"/>
</dbReference>
<dbReference type="GO" id="GO:0016758">
    <property type="term" value="F:hexosyltransferase activity"/>
    <property type="evidence" value="ECO:0007669"/>
    <property type="project" value="TreeGrafter"/>
</dbReference>
<dbReference type="InterPro" id="IPR050321">
    <property type="entry name" value="Glycosyltr_2/OpgH_subfam"/>
</dbReference>
<feature type="active site" description="Proton donor" evidence="9">
    <location>
        <position position="690"/>
    </location>
</feature>
<reference evidence="13" key="1">
    <citation type="submission" date="2016-10" db="EMBL/GenBank/DDBJ databases">
        <authorList>
            <person name="Varghese N."/>
            <person name="Submissions S."/>
        </authorList>
    </citation>
    <scope>NUCLEOTIDE SEQUENCE [LARGE SCALE GENOMIC DNA]</scope>
    <source>
        <strain evidence="13">DSM 527</strain>
    </source>
</reference>
<evidence type="ECO:0000256" key="8">
    <source>
        <dbReference type="ARBA" id="ARBA00023295"/>
    </source>
</evidence>
<dbReference type="SUPFAM" id="SSF51445">
    <property type="entry name" value="(Trans)glycosidases"/>
    <property type="match status" value="2"/>
</dbReference>
<dbReference type="CDD" id="cd06421">
    <property type="entry name" value="CESA_CelA_like"/>
    <property type="match status" value="1"/>
</dbReference>
<dbReference type="PROSITE" id="PS51764">
    <property type="entry name" value="GH26"/>
    <property type="match status" value="1"/>
</dbReference>
<evidence type="ECO:0000256" key="7">
    <source>
        <dbReference type="ARBA" id="ARBA00023136"/>
    </source>
</evidence>
<evidence type="ECO:0000256" key="9">
    <source>
        <dbReference type="PROSITE-ProRule" id="PRU01100"/>
    </source>
</evidence>
<dbReference type="InterPro" id="IPR022790">
    <property type="entry name" value="GH26_dom"/>
</dbReference>
<dbReference type="PANTHER" id="PTHR43867">
    <property type="entry name" value="CELLULOSE SYNTHASE CATALYTIC SUBUNIT A [UDP-FORMING]"/>
    <property type="match status" value="1"/>
</dbReference>
<feature type="transmembrane region" description="Helical" evidence="10">
    <location>
        <begin position="395"/>
        <end position="419"/>
    </location>
</feature>
<feature type="transmembrane region" description="Helical" evidence="10">
    <location>
        <begin position="440"/>
        <end position="460"/>
    </location>
</feature>
<evidence type="ECO:0000256" key="4">
    <source>
        <dbReference type="ARBA" id="ARBA00022692"/>
    </source>
</evidence>
<keyword evidence="6 10" id="KW-1133">Transmembrane helix</keyword>